<dbReference type="RefSeq" id="WP_119149828.1">
    <property type="nucleotide sequence ID" value="NZ_JBHSOV010000032.1"/>
</dbReference>
<dbReference type="Gene3D" id="3.40.50.300">
    <property type="entry name" value="P-loop containing nucleotide triphosphate hydrolases"/>
    <property type="match status" value="1"/>
</dbReference>
<organism evidence="1 2">
    <name type="scientific">Cohnella faecalis</name>
    <dbReference type="NCBI Taxonomy" id="2315694"/>
    <lineage>
        <taxon>Bacteria</taxon>
        <taxon>Bacillati</taxon>
        <taxon>Bacillota</taxon>
        <taxon>Bacilli</taxon>
        <taxon>Bacillales</taxon>
        <taxon>Paenibacillaceae</taxon>
        <taxon>Cohnella</taxon>
    </lineage>
</organism>
<comment type="caution">
    <text evidence="1">The sequence shown here is derived from an EMBL/GenBank/DDBJ whole genome shotgun (WGS) entry which is preliminary data.</text>
</comment>
<protein>
    <recommendedName>
        <fullName evidence="3">Aldolase</fullName>
    </recommendedName>
</protein>
<dbReference type="InterPro" id="IPR027417">
    <property type="entry name" value="P-loop_NTPase"/>
</dbReference>
<evidence type="ECO:0000313" key="2">
    <source>
        <dbReference type="Proteomes" id="UP000266340"/>
    </source>
</evidence>
<accession>A0A398CQS0</accession>
<dbReference type="OrthoDB" id="5430844at2"/>
<proteinExistence type="predicted"/>
<dbReference type="EMBL" id="QXJM01000039">
    <property type="protein sequence ID" value="RIE01771.1"/>
    <property type="molecule type" value="Genomic_DNA"/>
</dbReference>
<keyword evidence="2" id="KW-1185">Reference proteome</keyword>
<dbReference type="Proteomes" id="UP000266340">
    <property type="component" value="Unassembled WGS sequence"/>
</dbReference>
<dbReference type="AlphaFoldDB" id="A0A398CQS0"/>
<name>A0A398CQS0_9BACL</name>
<dbReference type="InterPro" id="IPR025662">
    <property type="entry name" value="Sigma_54_int_dom_ATP-bd_1"/>
</dbReference>
<sequence length="309" mass="34393">MFYYQAYGLTVASEMELPELAIYPEAAAPDVVIQWGQVERRPSSSWYESFDQAFVLSIAGVGYYEVRAGRTIIVESIQPDRRKTRVFLLGSAFGALLFQRGHIPLHGSALAFSNHAYLFTGQSGAGKSTLAHAFTRRGYALISDDVLATELDARGVAHVCSAYPQQKLWPASLEMFGSTGDGLETIWDGESKYRIPVAASFRAGRFPLKKLFRLSASPDIDKPLIREVSGAQKLQIVLDETYRSFFVAEMGLQSAYFRKITQIAQQLHIYELIRPLEGTHPDELVDLVLAQSNNMSKGNDHAIGRINEH</sequence>
<evidence type="ECO:0000313" key="1">
    <source>
        <dbReference type="EMBL" id="RIE01771.1"/>
    </source>
</evidence>
<dbReference type="SUPFAM" id="SSF53795">
    <property type="entry name" value="PEP carboxykinase-like"/>
    <property type="match status" value="1"/>
</dbReference>
<dbReference type="PROSITE" id="PS00675">
    <property type="entry name" value="SIGMA54_INTERACT_1"/>
    <property type="match status" value="1"/>
</dbReference>
<gene>
    <name evidence="1" type="ORF">D3H35_13290</name>
</gene>
<reference evidence="1 2" key="1">
    <citation type="submission" date="2018-09" db="EMBL/GenBank/DDBJ databases">
        <title>Cohnella cavernae sp. nov., isolated from a karst cave.</title>
        <authorList>
            <person name="Zhu H."/>
        </authorList>
    </citation>
    <scope>NUCLEOTIDE SEQUENCE [LARGE SCALE GENOMIC DNA]</scope>
    <source>
        <strain evidence="1 2">K2E09-144</strain>
    </source>
</reference>
<evidence type="ECO:0008006" key="3">
    <source>
        <dbReference type="Google" id="ProtNLM"/>
    </source>
</evidence>